<keyword evidence="3" id="KW-0808">Transferase</keyword>
<dbReference type="SFLD" id="SFLDS00005">
    <property type="entry name" value="Isoprenoid_Synthase_Type_I"/>
    <property type="match status" value="1"/>
</dbReference>
<evidence type="ECO:0000256" key="4">
    <source>
        <dbReference type="ARBA" id="ARBA00022746"/>
    </source>
</evidence>
<dbReference type="InterPro" id="IPR002060">
    <property type="entry name" value="Squ/phyt_synthse"/>
</dbReference>
<keyword evidence="8" id="KW-1185">Reference proteome</keyword>
<reference evidence="7" key="1">
    <citation type="submission" date="2023-08" db="EMBL/GenBank/DDBJ databases">
        <authorList>
            <person name="Chen Y."/>
            <person name="Shah S."/>
            <person name="Dougan E. K."/>
            <person name="Thang M."/>
            <person name="Chan C."/>
        </authorList>
    </citation>
    <scope>NUCLEOTIDE SEQUENCE</scope>
</reference>
<evidence type="ECO:0000256" key="5">
    <source>
        <dbReference type="PIRSR" id="PIRSR602401-1"/>
    </source>
</evidence>
<dbReference type="Pfam" id="PF00494">
    <property type="entry name" value="SQS_PSY"/>
    <property type="match status" value="1"/>
</dbReference>
<dbReference type="PRINTS" id="PR00463">
    <property type="entry name" value="EP450I"/>
</dbReference>
<evidence type="ECO:0000256" key="6">
    <source>
        <dbReference type="SAM" id="MobiDB-lite"/>
    </source>
</evidence>
<gene>
    <name evidence="7" type="ORF">EVOR1521_LOCUS23541</name>
</gene>
<dbReference type="GO" id="GO:0016117">
    <property type="term" value="P:carotenoid biosynthetic process"/>
    <property type="evidence" value="ECO:0007669"/>
    <property type="project" value="UniProtKB-KW"/>
</dbReference>
<comment type="catalytic activity">
    <reaction evidence="1">
        <text>2 (2E,6E,10E)-geranylgeranyl diphosphate = 15-cis-phytoene + 2 diphosphate</text>
        <dbReference type="Rhea" id="RHEA:34475"/>
        <dbReference type="ChEBI" id="CHEBI:27787"/>
        <dbReference type="ChEBI" id="CHEBI:33019"/>
        <dbReference type="ChEBI" id="CHEBI:58756"/>
        <dbReference type="EC" id="2.5.1.32"/>
    </reaction>
</comment>
<dbReference type="GO" id="GO:0005506">
    <property type="term" value="F:iron ion binding"/>
    <property type="evidence" value="ECO:0007669"/>
    <property type="project" value="InterPro"/>
</dbReference>
<dbReference type="PROSITE" id="PS00086">
    <property type="entry name" value="CYTOCHROME_P450"/>
    <property type="match status" value="1"/>
</dbReference>
<dbReference type="Pfam" id="PF00067">
    <property type="entry name" value="p450"/>
    <property type="match status" value="1"/>
</dbReference>
<dbReference type="Gene3D" id="1.10.630.10">
    <property type="entry name" value="Cytochrome P450"/>
    <property type="match status" value="1"/>
</dbReference>
<dbReference type="GO" id="GO:0004497">
    <property type="term" value="F:monooxygenase activity"/>
    <property type="evidence" value="ECO:0007669"/>
    <property type="project" value="InterPro"/>
</dbReference>
<dbReference type="GO" id="GO:0004311">
    <property type="term" value="F:geranylgeranyl diphosphate synthase activity"/>
    <property type="evidence" value="ECO:0007669"/>
    <property type="project" value="InterPro"/>
</dbReference>
<dbReference type="InterPro" id="IPR044843">
    <property type="entry name" value="Trans_IPPS_bact-type"/>
</dbReference>
<dbReference type="CDD" id="cd00683">
    <property type="entry name" value="Trans_IPPS_HH"/>
    <property type="match status" value="1"/>
</dbReference>
<dbReference type="InterPro" id="IPR019845">
    <property type="entry name" value="Squalene/phytoene_synthase_CS"/>
</dbReference>
<dbReference type="Gene3D" id="1.10.600.10">
    <property type="entry name" value="Farnesyl Diphosphate Synthase"/>
    <property type="match status" value="1"/>
</dbReference>
<feature type="compositionally biased region" description="Basic and acidic residues" evidence="6">
    <location>
        <begin position="94"/>
        <end position="118"/>
    </location>
</feature>
<name>A0AA36J7Y8_9DINO</name>
<sequence>MALSFVAARPGPTLSAREAPRTSGHAGVEDRAGFACAGAGAAVLLVTSFRTKSRRPRPRSRVVACGQILDRSVETEEQEKKPPKEQAVSKSHSKKETKDLEERVKPARAEDLLVKPPKEEEDGWTSFARFSGALMETFVDVATAKPPRKEPGWEYRKGIEGMSMGSMAYEMMTMDEGTKEYKELAKEYESGYGVPFLNLTTRKLTSLSRDVSKAVGLDGPWLTFINVLQTMGVSGEFIDGIPVQNKWITIVQDNLKKFGEQDPESGGRQATELMQNMVMGRMERITGAPMPVFLEGYGESEGVYKIVIGPRSVVVVSDPVILKRIMTSSPELYTKGILSEVLEPIMGQGLIPADPETWKRRRRAIVPGFHKKWLNETTELIVECAMNLADDVERSIALSSGKVAEVNMEEKFTSASLDIIGKAIFDYDFGSTTRESPLIRAVYNLLREAERRAQSVVPYWNLPGATAMFRDQKDYGENLMLVNAVLDELIQAALEDPPEDGKHVSLLQYLVVTKGEDVTTRQLRDDLMTLLIAGHETTAAMLTWTLHELMKPQNRKFLDEIQEEVDGLQGRRPSFEDFTGLTALRNALLEALRLYPEPPLLIRRCIAGDDVPAGPLCKDVSGDTVSFLPGQDIFISTWSLQRSETLWGEDSHDFNPHRWKERLPGKRGWLGYNPEKAGSYPDERAADYAFMPFGAGPRKCVGDQFALLEAEAVLVALMQRFDFAVPETRDPVEITTGATIHTVGGLFCNVSQRTDRSAKRQAKGRAPVSTEGWASMEKRLTGSVAQRIEPSAMVVPTAHELRMLFSAQKEDVRKLAPKPELYDALEKAYKQCQEVTKEYSKTFYLGSQLLDKDEQRVVWAIYDWCRNTDELVDGPMAASTTMADLEAWEQRLNRIFSLEGSAEGSDLTELSDLAMRDSVRKFSLIQRPFQDMIGGMAMDLVKDRYATFHELEVYCYRVAGTVGIMTLPVLGFDPMQNFTEELQEQTIAAAMSLGVAFQLTNILRDIGEDAQRGRIYVPIEDLNRFGITEDEVLEACNTPGLLVHEQRWKDFMEFEMARCEEEYQKAREGIVGLSEINRLGVMAALYVYGDILTRIRKNKYDNLRRRAYVPFVDKVVLMGKAWLKCQELKEVAEENVRSGRFFTRRKDKH</sequence>
<dbReference type="SUPFAM" id="SSF48264">
    <property type="entry name" value="Cytochrome P450"/>
    <property type="match status" value="1"/>
</dbReference>
<dbReference type="PROSITE" id="PS01045">
    <property type="entry name" value="SQUALEN_PHYTOEN_SYN_2"/>
    <property type="match status" value="1"/>
</dbReference>
<comment type="cofactor">
    <cofactor evidence="5">
        <name>heme</name>
        <dbReference type="ChEBI" id="CHEBI:30413"/>
    </cofactor>
</comment>
<dbReference type="InterPro" id="IPR033904">
    <property type="entry name" value="Trans_IPPS_HH"/>
</dbReference>
<dbReference type="InterPro" id="IPR002401">
    <property type="entry name" value="Cyt_P450_E_grp-I"/>
</dbReference>
<dbReference type="InterPro" id="IPR001128">
    <property type="entry name" value="Cyt_P450"/>
</dbReference>
<dbReference type="PANTHER" id="PTHR31480">
    <property type="entry name" value="BIFUNCTIONAL LYCOPENE CYCLASE/PHYTOENE SYNTHASE"/>
    <property type="match status" value="1"/>
</dbReference>
<dbReference type="InterPro" id="IPR036396">
    <property type="entry name" value="Cyt_P450_sf"/>
</dbReference>
<dbReference type="SFLD" id="SFLDG01018">
    <property type="entry name" value="Squalene/Phytoene_Synthase_Lik"/>
    <property type="match status" value="1"/>
</dbReference>
<dbReference type="Proteomes" id="UP001178507">
    <property type="component" value="Unassembled WGS sequence"/>
</dbReference>
<feature type="region of interest" description="Disordered" evidence="6">
    <location>
        <begin position="1"/>
        <end position="26"/>
    </location>
</feature>
<dbReference type="PRINTS" id="PR00385">
    <property type="entry name" value="P450"/>
</dbReference>
<feature type="binding site" description="axial binding residue" evidence="5">
    <location>
        <position position="700"/>
    </location>
    <ligand>
        <name>heme</name>
        <dbReference type="ChEBI" id="CHEBI:30413"/>
    </ligand>
    <ligandPart>
        <name>Fe</name>
        <dbReference type="ChEBI" id="CHEBI:18248"/>
    </ligandPart>
</feature>
<keyword evidence="5" id="KW-0408">Iron</keyword>
<evidence type="ECO:0000256" key="3">
    <source>
        <dbReference type="ARBA" id="ARBA00022679"/>
    </source>
</evidence>
<dbReference type="GO" id="GO:0016705">
    <property type="term" value="F:oxidoreductase activity, acting on paired donors, with incorporation or reduction of molecular oxygen"/>
    <property type="evidence" value="ECO:0007669"/>
    <property type="project" value="InterPro"/>
</dbReference>
<keyword evidence="5" id="KW-0349">Heme</keyword>
<keyword evidence="4" id="KW-0125">Carotenoid biosynthesis</keyword>
<dbReference type="GO" id="GO:0020037">
    <property type="term" value="F:heme binding"/>
    <property type="evidence" value="ECO:0007669"/>
    <property type="project" value="InterPro"/>
</dbReference>
<evidence type="ECO:0000313" key="8">
    <source>
        <dbReference type="Proteomes" id="UP001178507"/>
    </source>
</evidence>
<evidence type="ECO:0000256" key="2">
    <source>
        <dbReference type="ARBA" id="ARBA00012396"/>
    </source>
</evidence>
<organism evidence="7 8">
    <name type="scientific">Effrenium voratum</name>
    <dbReference type="NCBI Taxonomy" id="2562239"/>
    <lineage>
        <taxon>Eukaryota</taxon>
        <taxon>Sar</taxon>
        <taxon>Alveolata</taxon>
        <taxon>Dinophyceae</taxon>
        <taxon>Suessiales</taxon>
        <taxon>Symbiodiniaceae</taxon>
        <taxon>Effrenium</taxon>
    </lineage>
</organism>
<dbReference type="EMBL" id="CAUJNA010003361">
    <property type="protein sequence ID" value="CAJ1400126.1"/>
    <property type="molecule type" value="Genomic_DNA"/>
</dbReference>
<proteinExistence type="predicted"/>
<dbReference type="InterPro" id="IPR008949">
    <property type="entry name" value="Isoprenoid_synthase_dom_sf"/>
</dbReference>
<comment type="caution">
    <text evidence="7">The sequence shown here is derived from an EMBL/GenBank/DDBJ whole genome shotgun (WGS) entry which is preliminary data.</text>
</comment>
<feature type="region of interest" description="Disordered" evidence="6">
    <location>
        <begin position="73"/>
        <end position="120"/>
    </location>
</feature>
<dbReference type="SUPFAM" id="SSF48576">
    <property type="entry name" value="Terpenoid synthases"/>
    <property type="match status" value="1"/>
</dbReference>
<dbReference type="InterPro" id="IPR017972">
    <property type="entry name" value="Cyt_P450_CS"/>
</dbReference>
<accession>A0AA36J7Y8</accession>
<keyword evidence="5" id="KW-0479">Metal-binding</keyword>
<dbReference type="GO" id="GO:0051996">
    <property type="term" value="F:squalene synthase [NAD(P)H] activity"/>
    <property type="evidence" value="ECO:0007669"/>
    <property type="project" value="InterPro"/>
</dbReference>
<protein>
    <recommendedName>
        <fullName evidence="2">15-cis-phytoene synthase</fullName>
        <ecNumber evidence="2">2.5.1.32</ecNumber>
    </recommendedName>
</protein>
<evidence type="ECO:0000256" key="1">
    <source>
        <dbReference type="ARBA" id="ARBA00001805"/>
    </source>
</evidence>
<dbReference type="EC" id="2.5.1.32" evidence="2"/>
<feature type="compositionally biased region" description="Basic and acidic residues" evidence="6">
    <location>
        <begin position="73"/>
        <end position="84"/>
    </location>
</feature>
<dbReference type="AlphaFoldDB" id="A0AA36J7Y8"/>
<evidence type="ECO:0000313" key="7">
    <source>
        <dbReference type="EMBL" id="CAJ1400126.1"/>
    </source>
</evidence>
<dbReference type="SFLD" id="SFLDG01212">
    <property type="entry name" value="Phytoene_synthase_like"/>
    <property type="match status" value="1"/>
</dbReference>